<evidence type="ECO:0000256" key="1">
    <source>
        <dbReference type="SAM" id="MobiDB-lite"/>
    </source>
</evidence>
<accession>A0A9W8B805</accession>
<proteinExistence type="predicted"/>
<keyword evidence="3" id="KW-1185">Reference proteome</keyword>
<dbReference type="EMBL" id="JANBQB010000166">
    <property type="protein sequence ID" value="KAJ1980477.1"/>
    <property type="molecule type" value="Genomic_DNA"/>
</dbReference>
<name>A0A9W8B805_9FUNG</name>
<reference evidence="2" key="1">
    <citation type="submission" date="2022-07" db="EMBL/GenBank/DDBJ databases">
        <title>Phylogenomic reconstructions and comparative analyses of Kickxellomycotina fungi.</title>
        <authorList>
            <person name="Reynolds N.K."/>
            <person name="Stajich J.E."/>
            <person name="Barry K."/>
            <person name="Grigoriev I.V."/>
            <person name="Crous P."/>
            <person name="Smith M.E."/>
        </authorList>
    </citation>
    <scope>NUCLEOTIDE SEQUENCE</scope>
    <source>
        <strain evidence="2">RSA 567</strain>
    </source>
</reference>
<feature type="region of interest" description="Disordered" evidence="1">
    <location>
        <begin position="42"/>
        <end position="71"/>
    </location>
</feature>
<evidence type="ECO:0000313" key="2">
    <source>
        <dbReference type="EMBL" id="KAJ1980477.1"/>
    </source>
</evidence>
<dbReference type="Proteomes" id="UP001151582">
    <property type="component" value="Unassembled WGS sequence"/>
</dbReference>
<gene>
    <name evidence="2" type="ORF">H4R34_002438</name>
</gene>
<comment type="caution">
    <text evidence="2">The sequence shown here is derived from an EMBL/GenBank/DDBJ whole genome shotgun (WGS) entry which is preliminary data.</text>
</comment>
<protein>
    <submittedName>
        <fullName evidence="2">Uncharacterized protein</fullName>
    </submittedName>
</protein>
<sequence>MGFAYGIVLYLKEKQSGRTSTLPPYVVQRRLTLPQYHPPLTVLGPPPPVYQSETPSFPPPPPYESIAQPLK</sequence>
<organism evidence="2 3">
    <name type="scientific">Dimargaris verticillata</name>
    <dbReference type="NCBI Taxonomy" id="2761393"/>
    <lineage>
        <taxon>Eukaryota</taxon>
        <taxon>Fungi</taxon>
        <taxon>Fungi incertae sedis</taxon>
        <taxon>Zoopagomycota</taxon>
        <taxon>Kickxellomycotina</taxon>
        <taxon>Dimargaritomycetes</taxon>
        <taxon>Dimargaritales</taxon>
        <taxon>Dimargaritaceae</taxon>
        <taxon>Dimargaris</taxon>
    </lineage>
</organism>
<evidence type="ECO:0000313" key="3">
    <source>
        <dbReference type="Proteomes" id="UP001151582"/>
    </source>
</evidence>
<dbReference type="AlphaFoldDB" id="A0A9W8B805"/>